<organism evidence="1 2">
    <name type="scientific">Aeoliella mucimassa</name>
    <dbReference type="NCBI Taxonomy" id="2527972"/>
    <lineage>
        <taxon>Bacteria</taxon>
        <taxon>Pseudomonadati</taxon>
        <taxon>Planctomycetota</taxon>
        <taxon>Planctomycetia</taxon>
        <taxon>Pirellulales</taxon>
        <taxon>Lacipirellulaceae</taxon>
        <taxon>Aeoliella</taxon>
    </lineage>
</organism>
<evidence type="ECO:0008006" key="3">
    <source>
        <dbReference type="Google" id="ProtNLM"/>
    </source>
</evidence>
<evidence type="ECO:0000313" key="1">
    <source>
        <dbReference type="EMBL" id="QDU54193.1"/>
    </source>
</evidence>
<dbReference type="AlphaFoldDB" id="A0A518AHH7"/>
<sequence>MNSDHLREHLTQLHQELSTVHQVDEPTKEMLVTLLKDITNVLSGEASSDDSSTAPSSDSIRAMMADFETEHPKLAQALGQLADGLANLGI</sequence>
<dbReference type="RefSeq" id="WP_197528818.1">
    <property type="nucleotide sequence ID" value="NZ_CP036278.1"/>
</dbReference>
<dbReference type="Pfam" id="PF14357">
    <property type="entry name" value="DUF4404"/>
    <property type="match status" value="1"/>
</dbReference>
<proteinExistence type="predicted"/>
<gene>
    <name evidence="1" type="ORF">Pan181_03730</name>
</gene>
<accession>A0A518AHH7</accession>
<dbReference type="Proteomes" id="UP000315750">
    <property type="component" value="Chromosome"/>
</dbReference>
<dbReference type="KEGG" id="amuc:Pan181_03730"/>
<reference evidence="1 2" key="1">
    <citation type="submission" date="2019-02" db="EMBL/GenBank/DDBJ databases">
        <title>Deep-cultivation of Planctomycetes and their phenomic and genomic characterization uncovers novel biology.</title>
        <authorList>
            <person name="Wiegand S."/>
            <person name="Jogler M."/>
            <person name="Boedeker C."/>
            <person name="Pinto D."/>
            <person name="Vollmers J."/>
            <person name="Rivas-Marin E."/>
            <person name="Kohn T."/>
            <person name="Peeters S.H."/>
            <person name="Heuer A."/>
            <person name="Rast P."/>
            <person name="Oberbeckmann S."/>
            <person name="Bunk B."/>
            <person name="Jeske O."/>
            <person name="Meyerdierks A."/>
            <person name="Storesund J.E."/>
            <person name="Kallscheuer N."/>
            <person name="Luecker S."/>
            <person name="Lage O.M."/>
            <person name="Pohl T."/>
            <person name="Merkel B.J."/>
            <person name="Hornburger P."/>
            <person name="Mueller R.-W."/>
            <person name="Bruemmer F."/>
            <person name="Labrenz M."/>
            <person name="Spormann A.M."/>
            <person name="Op den Camp H."/>
            <person name="Overmann J."/>
            <person name="Amann R."/>
            <person name="Jetten M.S.M."/>
            <person name="Mascher T."/>
            <person name="Medema M.H."/>
            <person name="Devos D.P."/>
            <person name="Kaster A.-K."/>
            <person name="Ovreas L."/>
            <person name="Rohde M."/>
            <person name="Galperin M.Y."/>
            <person name="Jogler C."/>
        </authorList>
    </citation>
    <scope>NUCLEOTIDE SEQUENCE [LARGE SCALE GENOMIC DNA]</scope>
    <source>
        <strain evidence="1 2">Pan181</strain>
    </source>
</reference>
<name>A0A518AHH7_9BACT</name>
<keyword evidence="2" id="KW-1185">Reference proteome</keyword>
<evidence type="ECO:0000313" key="2">
    <source>
        <dbReference type="Proteomes" id="UP000315750"/>
    </source>
</evidence>
<protein>
    <recommendedName>
        <fullName evidence="3">DUF4404 domain-containing protein</fullName>
    </recommendedName>
</protein>
<dbReference type="InterPro" id="IPR025516">
    <property type="entry name" value="DUF4404"/>
</dbReference>
<dbReference type="EMBL" id="CP036278">
    <property type="protein sequence ID" value="QDU54193.1"/>
    <property type="molecule type" value="Genomic_DNA"/>
</dbReference>